<evidence type="ECO:0000256" key="4">
    <source>
        <dbReference type="SAM" id="Phobius"/>
    </source>
</evidence>
<comment type="caution">
    <text evidence="5">The sequence shown here is derived from an EMBL/GenBank/DDBJ whole genome shotgun (WGS) entry which is preliminary data.</text>
</comment>
<evidence type="ECO:0000256" key="2">
    <source>
        <dbReference type="ARBA" id="ARBA00023136"/>
    </source>
</evidence>
<keyword evidence="4" id="KW-0812">Transmembrane</keyword>
<keyword evidence="2 4" id="KW-0472">Membrane</keyword>
<dbReference type="AlphaFoldDB" id="A0A846Y1V1"/>
<dbReference type="PANTHER" id="PTHR37042">
    <property type="entry name" value="OUTER MEMBRANE PROTEIN RV1973"/>
    <property type="match status" value="1"/>
</dbReference>
<name>A0A846Y1V1_9NOCA</name>
<accession>A0A846Y1V1</accession>
<feature type="transmembrane region" description="Helical" evidence="4">
    <location>
        <begin position="71"/>
        <end position="92"/>
    </location>
</feature>
<feature type="region of interest" description="Disordered" evidence="3">
    <location>
        <begin position="1"/>
        <end position="52"/>
    </location>
</feature>
<dbReference type="GO" id="GO:0016020">
    <property type="term" value="C:membrane"/>
    <property type="evidence" value="ECO:0007669"/>
    <property type="project" value="UniProtKB-SubCell"/>
</dbReference>
<evidence type="ECO:0000256" key="3">
    <source>
        <dbReference type="SAM" id="MobiDB-lite"/>
    </source>
</evidence>
<keyword evidence="6" id="KW-1185">Reference proteome</keyword>
<evidence type="ECO:0000313" key="6">
    <source>
        <dbReference type="Proteomes" id="UP000565711"/>
    </source>
</evidence>
<feature type="compositionally biased region" description="Low complexity" evidence="3">
    <location>
        <begin position="28"/>
        <end position="48"/>
    </location>
</feature>
<sequence>MSTTADTPDLNRADADAVATAESDDATDPTGTAPATAVAAEPSTAADSTGPVRTGRLRAARLWVGRHRAHLGTGLVAGLAAASVVAATTVYFTQYRSDQQTDDAAAHSAVTAASDGSVALLSYAPDTLDHDLQAAKSFLTGDFLTYYSQFTQQVVAPTAKQKAVKTQAAVVRSAVEELEPDSAQVLVFINQTTTTSDKPDPAMTSSSVKVSLSQVDGKWKISAFDPV</sequence>
<dbReference type="EMBL" id="JAAXOP010000010">
    <property type="protein sequence ID" value="NKY52155.1"/>
    <property type="molecule type" value="Genomic_DNA"/>
</dbReference>
<dbReference type="PANTHER" id="PTHR37042:SF4">
    <property type="entry name" value="OUTER MEMBRANE PROTEIN RV1973"/>
    <property type="match status" value="1"/>
</dbReference>
<dbReference type="RefSeq" id="WP_067875983.1">
    <property type="nucleotide sequence ID" value="NZ_JAAXOP010000010.1"/>
</dbReference>
<reference evidence="5 6" key="1">
    <citation type="submission" date="2020-04" db="EMBL/GenBank/DDBJ databases">
        <title>MicrobeNet Type strains.</title>
        <authorList>
            <person name="Nicholson A.C."/>
        </authorList>
    </citation>
    <scope>NUCLEOTIDE SEQUENCE [LARGE SCALE GENOMIC DNA]</scope>
    <source>
        <strain evidence="5 6">JCM 12354</strain>
    </source>
</reference>
<proteinExistence type="predicted"/>
<evidence type="ECO:0000256" key="1">
    <source>
        <dbReference type="ARBA" id="ARBA00004370"/>
    </source>
</evidence>
<keyword evidence="4" id="KW-1133">Transmembrane helix</keyword>
<evidence type="ECO:0000313" key="5">
    <source>
        <dbReference type="EMBL" id="NKY52155.1"/>
    </source>
</evidence>
<gene>
    <name evidence="5" type="ORF">HGA08_18215</name>
</gene>
<organism evidence="5 6">
    <name type="scientific">Nocardia vermiculata</name>
    <dbReference type="NCBI Taxonomy" id="257274"/>
    <lineage>
        <taxon>Bacteria</taxon>
        <taxon>Bacillati</taxon>
        <taxon>Actinomycetota</taxon>
        <taxon>Actinomycetes</taxon>
        <taxon>Mycobacteriales</taxon>
        <taxon>Nocardiaceae</taxon>
        <taxon>Nocardia</taxon>
    </lineage>
</organism>
<dbReference type="Proteomes" id="UP000565711">
    <property type="component" value="Unassembled WGS sequence"/>
</dbReference>
<protein>
    <submittedName>
        <fullName evidence="5">Twin-arginine translocation pathway signal</fullName>
    </submittedName>
</protein>
<comment type="subcellular location">
    <subcellularLocation>
        <location evidence="1">Membrane</location>
    </subcellularLocation>
</comment>